<organism evidence="1 2">
    <name type="scientific">Diploptera punctata</name>
    <name type="common">Pacific beetle cockroach</name>
    <dbReference type="NCBI Taxonomy" id="6984"/>
    <lineage>
        <taxon>Eukaryota</taxon>
        <taxon>Metazoa</taxon>
        <taxon>Ecdysozoa</taxon>
        <taxon>Arthropoda</taxon>
        <taxon>Hexapoda</taxon>
        <taxon>Insecta</taxon>
        <taxon>Pterygota</taxon>
        <taxon>Neoptera</taxon>
        <taxon>Polyneoptera</taxon>
        <taxon>Dictyoptera</taxon>
        <taxon>Blattodea</taxon>
        <taxon>Blaberoidea</taxon>
        <taxon>Blaberidae</taxon>
        <taxon>Diplopterinae</taxon>
        <taxon>Diploptera</taxon>
    </lineage>
</organism>
<dbReference type="EMBL" id="JASPKZ010003845">
    <property type="protein sequence ID" value="KAJ9592134.1"/>
    <property type="molecule type" value="Genomic_DNA"/>
</dbReference>
<evidence type="ECO:0000313" key="2">
    <source>
        <dbReference type="Proteomes" id="UP001233999"/>
    </source>
</evidence>
<evidence type="ECO:0000313" key="1">
    <source>
        <dbReference type="EMBL" id="KAJ9592134.1"/>
    </source>
</evidence>
<dbReference type="AlphaFoldDB" id="A0AAD8A460"/>
<reference evidence="1" key="1">
    <citation type="journal article" date="2023" name="IScience">
        <title>Live-bearing cockroach genome reveals convergent evolutionary mechanisms linked to viviparity in insects and beyond.</title>
        <authorList>
            <person name="Fouks B."/>
            <person name="Harrison M.C."/>
            <person name="Mikhailova A.A."/>
            <person name="Marchal E."/>
            <person name="English S."/>
            <person name="Carruthers M."/>
            <person name="Jennings E.C."/>
            <person name="Chiamaka E.L."/>
            <person name="Frigard R.A."/>
            <person name="Pippel M."/>
            <person name="Attardo G.M."/>
            <person name="Benoit J.B."/>
            <person name="Bornberg-Bauer E."/>
            <person name="Tobe S.S."/>
        </authorList>
    </citation>
    <scope>NUCLEOTIDE SEQUENCE</scope>
    <source>
        <strain evidence="1">Stay&amp;Tobe</strain>
    </source>
</reference>
<accession>A0AAD8A460</accession>
<proteinExistence type="predicted"/>
<reference evidence="1" key="2">
    <citation type="submission" date="2023-05" db="EMBL/GenBank/DDBJ databases">
        <authorList>
            <person name="Fouks B."/>
        </authorList>
    </citation>
    <scope>NUCLEOTIDE SEQUENCE</scope>
    <source>
        <strain evidence="1">Stay&amp;Tobe</strain>
        <tissue evidence="1">Testes</tissue>
    </source>
</reference>
<dbReference type="Proteomes" id="UP001233999">
    <property type="component" value="Unassembled WGS sequence"/>
</dbReference>
<name>A0AAD8A460_DIPPU</name>
<keyword evidence="2" id="KW-1185">Reference proteome</keyword>
<sequence>MSEEVTNLWRNKLSSPHVSNQVIHTKLHKVLKTYDECIRRGKIDIIKVNGQWLSIEDKRLYQLHLESIGEVGYSTSKVARKETIHPSKRQKLPTESISKSVVRLQKRISRKGCCYTSIYRLLASHSGQNTTFSDGSRTF</sequence>
<protein>
    <submittedName>
        <fullName evidence="1">Uncharacterized protein</fullName>
    </submittedName>
</protein>
<comment type="caution">
    <text evidence="1">The sequence shown here is derived from an EMBL/GenBank/DDBJ whole genome shotgun (WGS) entry which is preliminary data.</text>
</comment>
<gene>
    <name evidence="1" type="ORF">L9F63_001362</name>
</gene>